<proteinExistence type="predicted"/>
<protein>
    <submittedName>
        <fullName evidence="2">Uncharacterized protein</fullName>
    </submittedName>
</protein>
<organism evidence="2 3">
    <name type="scientific">Notoacmeibacter ruber</name>
    <dbReference type="NCBI Taxonomy" id="2670375"/>
    <lineage>
        <taxon>Bacteria</taxon>
        <taxon>Pseudomonadati</taxon>
        <taxon>Pseudomonadota</taxon>
        <taxon>Alphaproteobacteria</taxon>
        <taxon>Hyphomicrobiales</taxon>
        <taxon>Notoacmeibacteraceae</taxon>
        <taxon>Notoacmeibacter</taxon>
    </lineage>
</organism>
<name>A0A3L7J4N3_9HYPH</name>
<dbReference type="Proteomes" id="UP000281094">
    <property type="component" value="Unassembled WGS sequence"/>
</dbReference>
<reference evidence="2 3" key="1">
    <citation type="submission" date="2018-10" db="EMBL/GenBank/DDBJ databases">
        <title>Notoacmeibacter sp. M2BS9Y-3-1, whole genome shotgun sequence.</title>
        <authorList>
            <person name="Tuo L."/>
        </authorList>
    </citation>
    <scope>NUCLEOTIDE SEQUENCE [LARGE SCALE GENOMIC DNA]</scope>
    <source>
        <strain evidence="2 3">M2BS9Y-3-1</strain>
    </source>
</reference>
<evidence type="ECO:0000256" key="1">
    <source>
        <dbReference type="SAM" id="MobiDB-lite"/>
    </source>
</evidence>
<dbReference type="AlphaFoldDB" id="A0A3L7J4N3"/>
<comment type="caution">
    <text evidence="2">The sequence shown here is derived from an EMBL/GenBank/DDBJ whole genome shotgun (WGS) entry which is preliminary data.</text>
</comment>
<dbReference type="EMBL" id="RCWN01000002">
    <property type="protein sequence ID" value="RLQ85275.1"/>
    <property type="molecule type" value="Genomic_DNA"/>
</dbReference>
<feature type="region of interest" description="Disordered" evidence="1">
    <location>
        <begin position="43"/>
        <end position="62"/>
    </location>
</feature>
<gene>
    <name evidence="2" type="ORF">D8780_15075</name>
</gene>
<evidence type="ECO:0000313" key="2">
    <source>
        <dbReference type="EMBL" id="RLQ85275.1"/>
    </source>
</evidence>
<evidence type="ECO:0000313" key="3">
    <source>
        <dbReference type="Proteomes" id="UP000281094"/>
    </source>
</evidence>
<sequence length="62" mass="6668">MPIRREDRQFYPINCRELSRAIGFGRKAGASATSGRIARPSIISATDAGSTQSLNTGKTGDR</sequence>
<keyword evidence="3" id="KW-1185">Reference proteome</keyword>
<accession>A0A3L7J4N3</accession>